<accession>A0A076N101</accession>
<dbReference type="SUPFAM" id="SSF48008">
    <property type="entry name" value="GntR ligand-binding domain-like"/>
    <property type="match status" value="1"/>
</dbReference>
<keyword evidence="2" id="KW-0238">DNA-binding</keyword>
<dbReference type="PANTHER" id="PTHR43537:SF24">
    <property type="entry name" value="GLUCONATE OPERON TRANSCRIPTIONAL REPRESSOR"/>
    <property type="match status" value="1"/>
</dbReference>
<proteinExistence type="predicted"/>
<dbReference type="AlphaFoldDB" id="A0A076N101"/>
<dbReference type="RefSeq" id="WP_017983607.1">
    <property type="nucleotide sequence ID" value="NZ_AQUL01000001.1"/>
</dbReference>
<dbReference type="HOGENOM" id="CLU_017584_5_2_11"/>
<reference evidence="5 6" key="1">
    <citation type="submission" date="2014-07" db="EMBL/GenBank/DDBJ databases">
        <title>Whole Genome Sequence of the Amycolatopsis methanolica 239.</title>
        <authorList>
            <person name="Tang B."/>
        </authorList>
    </citation>
    <scope>NUCLEOTIDE SEQUENCE [LARGE SCALE GENOMIC DNA]</scope>
    <source>
        <strain evidence="5 6">239</strain>
    </source>
</reference>
<dbReference type="PRINTS" id="PR00035">
    <property type="entry name" value="HTHGNTR"/>
</dbReference>
<dbReference type="SMART" id="SM00895">
    <property type="entry name" value="FCD"/>
    <property type="match status" value="1"/>
</dbReference>
<dbReference type="eggNOG" id="COG1802">
    <property type="taxonomic scope" value="Bacteria"/>
</dbReference>
<dbReference type="Proteomes" id="UP000062973">
    <property type="component" value="Chromosome"/>
</dbReference>
<dbReference type="InterPro" id="IPR011711">
    <property type="entry name" value="GntR_C"/>
</dbReference>
<dbReference type="SUPFAM" id="SSF46785">
    <property type="entry name" value="Winged helix' DNA-binding domain"/>
    <property type="match status" value="1"/>
</dbReference>
<dbReference type="InterPro" id="IPR036390">
    <property type="entry name" value="WH_DNA-bd_sf"/>
</dbReference>
<keyword evidence="1" id="KW-0805">Transcription regulation</keyword>
<dbReference type="STRING" id="1068978.AMETH_4684"/>
<sequence length="209" mass="23450">MVESSAAERAYRQTKEMVLSGELAAGQLLSEGEIAERLGMSRTPVREAFLRLQAEELLDLFPKRGAVVAPVPAGEAEDVLDAREAIEVAAVRRLLRRPADITRACEELRQALDIQRAYARSQDLGAFSEADEKFHRTIVAAGRNALTARFYNSLADRQRRMSRRIVSSDPSFFDLVLRQHENLIMIVESCDEAAFADALRDHLDGTHRR</sequence>
<dbReference type="Gene3D" id="1.10.10.10">
    <property type="entry name" value="Winged helix-like DNA-binding domain superfamily/Winged helix DNA-binding domain"/>
    <property type="match status" value="1"/>
</dbReference>
<keyword evidence="3" id="KW-0804">Transcription</keyword>
<organism evidence="5 6">
    <name type="scientific">Amycolatopsis methanolica 239</name>
    <dbReference type="NCBI Taxonomy" id="1068978"/>
    <lineage>
        <taxon>Bacteria</taxon>
        <taxon>Bacillati</taxon>
        <taxon>Actinomycetota</taxon>
        <taxon>Actinomycetes</taxon>
        <taxon>Pseudonocardiales</taxon>
        <taxon>Pseudonocardiaceae</taxon>
        <taxon>Amycolatopsis</taxon>
        <taxon>Amycolatopsis methanolica group</taxon>
    </lineage>
</organism>
<dbReference type="PROSITE" id="PS50949">
    <property type="entry name" value="HTH_GNTR"/>
    <property type="match status" value="1"/>
</dbReference>
<dbReference type="SMART" id="SM00345">
    <property type="entry name" value="HTH_GNTR"/>
    <property type="match status" value="1"/>
</dbReference>
<dbReference type="InterPro" id="IPR036388">
    <property type="entry name" value="WH-like_DNA-bd_sf"/>
</dbReference>
<evidence type="ECO:0000256" key="3">
    <source>
        <dbReference type="ARBA" id="ARBA00023163"/>
    </source>
</evidence>
<dbReference type="KEGG" id="amq:AMETH_4684"/>
<dbReference type="Pfam" id="PF07729">
    <property type="entry name" value="FCD"/>
    <property type="match status" value="1"/>
</dbReference>
<evidence type="ECO:0000256" key="1">
    <source>
        <dbReference type="ARBA" id="ARBA00023015"/>
    </source>
</evidence>
<dbReference type="OrthoDB" id="3186208at2"/>
<dbReference type="InterPro" id="IPR000524">
    <property type="entry name" value="Tscrpt_reg_HTH_GntR"/>
</dbReference>
<dbReference type="CDD" id="cd07377">
    <property type="entry name" value="WHTH_GntR"/>
    <property type="match status" value="1"/>
</dbReference>
<keyword evidence="6" id="KW-1185">Reference proteome</keyword>
<dbReference type="EMBL" id="CP009110">
    <property type="protein sequence ID" value="AIJ24776.1"/>
    <property type="molecule type" value="Genomic_DNA"/>
</dbReference>
<dbReference type="Pfam" id="PF00392">
    <property type="entry name" value="GntR"/>
    <property type="match status" value="1"/>
</dbReference>
<gene>
    <name evidence="5" type="ORF">AMETH_4684</name>
</gene>
<evidence type="ECO:0000256" key="2">
    <source>
        <dbReference type="ARBA" id="ARBA00023125"/>
    </source>
</evidence>
<dbReference type="PATRIC" id="fig|1068978.7.peg.5036"/>
<dbReference type="GO" id="GO:0003677">
    <property type="term" value="F:DNA binding"/>
    <property type="evidence" value="ECO:0007669"/>
    <property type="project" value="UniProtKB-KW"/>
</dbReference>
<evidence type="ECO:0000313" key="6">
    <source>
        <dbReference type="Proteomes" id="UP000062973"/>
    </source>
</evidence>
<protein>
    <submittedName>
        <fullName evidence="5">GntR family transcriptional regulator</fullName>
    </submittedName>
</protein>
<dbReference type="PANTHER" id="PTHR43537">
    <property type="entry name" value="TRANSCRIPTIONAL REGULATOR, GNTR FAMILY"/>
    <property type="match status" value="1"/>
</dbReference>
<feature type="domain" description="HTH gntR-type" evidence="4">
    <location>
        <begin position="4"/>
        <end position="71"/>
    </location>
</feature>
<evidence type="ECO:0000259" key="4">
    <source>
        <dbReference type="PROSITE" id="PS50949"/>
    </source>
</evidence>
<evidence type="ECO:0000313" key="5">
    <source>
        <dbReference type="EMBL" id="AIJ24776.1"/>
    </source>
</evidence>
<name>A0A076N101_AMYME</name>
<dbReference type="InterPro" id="IPR008920">
    <property type="entry name" value="TF_FadR/GntR_C"/>
</dbReference>
<dbReference type="Gene3D" id="1.20.120.530">
    <property type="entry name" value="GntR ligand-binding domain-like"/>
    <property type="match status" value="1"/>
</dbReference>
<dbReference type="GO" id="GO:0003700">
    <property type="term" value="F:DNA-binding transcription factor activity"/>
    <property type="evidence" value="ECO:0007669"/>
    <property type="project" value="InterPro"/>
</dbReference>